<dbReference type="EMBL" id="MPRL01000095">
    <property type="protein sequence ID" value="OOZ38399.1"/>
    <property type="molecule type" value="Genomic_DNA"/>
</dbReference>
<sequence length="85" mass="9673">MSPEFEAIYVPSDVRWAQEMLSIEKSKRLDSNNMAVLQRAYVVASLIRAWIDAISYKLNNNKEKQIKVSRALTAMDSEAKAVSPR</sequence>
<protein>
    <submittedName>
        <fullName evidence="1">Uncharacterized protein</fullName>
    </submittedName>
</protein>
<proteinExistence type="predicted"/>
<evidence type="ECO:0000313" key="2">
    <source>
        <dbReference type="Proteomes" id="UP000191110"/>
    </source>
</evidence>
<gene>
    <name evidence="1" type="ORF">BOW53_15740</name>
</gene>
<reference evidence="1 2" key="1">
    <citation type="submission" date="2016-11" db="EMBL/GenBank/DDBJ databases">
        <title>Mixed transmission modes and dynamic genome evolution in an obligate animal-bacterial symbiosis.</title>
        <authorList>
            <person name="Russell S.L."/>
            <person name="Corbett-Detig R.B."/>
            <person name="Cavanaugh C.M."/>
        </authorList>
    </citation>
    <scope>NUCLEOTIDE SEQUENCE [LARGE SCALE GENOMIC DNA]</scope>
    <source>
        <strain evidence="1">Sveles-Q1</strain>
    </source>
</reference>
<organism evidence="1 2">
    <name type="scientific">Solemya pervernicosa gill symbiont</name>
    <dbReference type="NCBI Taxonomy" id="642797"/>
    <lineage>
        <taxon>Bacteria</taxon>
        <taxon>Pseudomonadati</taxon>
        <taxon>Pseudomonadota</taxon>
        <taxon>Gammaproteobacteria</taxon>
        <taxon>sulfur-oxidizing symbionts</taxon>
    </lineage>
</organism>
<comment type="caution">
    <text evidence="1">The sequence shown here is derived from an EMBL/GenBank/DDBJ whole genome shotgun (WGS) entry which is preliminary data.</text>
</comment>
<name>A0A1T2KZX6_9GAMM</name>
<keyword evidence="2" id="KW-1185">Reference proteome</keyword>
<evidence type="ECO:0000313" key="1">
    <source>
        <dbReference type="EMBL" id="OOZ38399.1"/>
    </source>
</evidence>
<dbReference type="RefSeq" id="WP_078485038.1">
    <property type="nucleotide sequence ID" value="NZ_MPRL01000095.1"/>
</dbReference>
<dbReference type="Proteomes" id="UP000191110">
    <property type="component" value="Unassembled WGS sequence"/>
</dbReference>
<accession>A0A1T2KZX6</accession>
<dbReference type="AlphaFoldDB" id="A0A1T2KZX6"/>